<proteinExistence type="predicted"/>
<accession>A0A4Z2EFV4</accession>
<dbReference type="GO" id="GO:0022008">
    <property type="term" value="P:neurogenesis"/>
    <property type="evidence" value="ECO:0007669"/>
    <property type="project" value="InterPro"/>
</dbReference>
<feature type="region of interest" description="Disordered" evidence="1">
    <location>
        <begin position="1"/>
        <end position="137"/>
    </location>
</feature>
<feature type="compositionally biased region" description="Polar residues" evidence="1">
    <location>
        <begin position="86"/>
        <end position="114"/>
    </location>
</feature>
<feature type="compositionally biased region" description="Low complexity" evidence="1">
    <location>
        <begin position="115"/>
        <end position="133"/>
    </location>
</feature>
<dbReference type="Proteomes" id="UP000314294">
    <property type="component" value="Unassembled WGS sequence"/>
</dbReference>
<name>A0A4Z2EFV4_9TELE</name>
<dbReference type="OrthoDB" id="2161974at2759"/>
<protein>
    <submittedName>
        <fullName evidence="2">Neuron navigator 2</fullName>
    </submittedName>
</protein>
<dbReference type="PANTHER" id="PTHR12784">
    <property type="entry name" value="STEERIN"/>
    <property type="match status" value="1"/>
</dbReference>
<dbReference type="InterPro" id="IPR039041">
    <property type="entry name" value="Nav/unc-53"/>
</dbReference>
<gene>
    <name evidence="2" type="primary">NAV2_6</name>
    <name evidence="2" type="ORF">EYF80_062335</name>
</gene>
<feature type="compositionally biased region" description="Polar residues" evidence="1">
    <location>
        <begin position="17"/>
        <end position="27"/>
    </location>
</feature>
<reference evidence="2 3" key="1">
    <citation type="submission" date="2019-03" db="EMBL/GenBank/DDBJ databases">
        <title>First draft genome of Liparis tanakae, snailfish: a comprehensive survey of snailfish specific genes.</title>
        <authorList>
            <person name="Kim W."/>
            <person name="Song I."/>
            <person name="Jeong J.-H."/>
            <person name="Kim D."/>
            <person name="Kim S."/>
            <person name="Ryu S."/>
            <person name="Song J.Y."/>
            <person name="Lee S.K."/>
        </authorList>
    </citation>
    <scope>NUCLEOTIDE SEQUENCE [LARGE SCALE GENOMIC DNA]</scope>
    <source>
        <tissue evidence="2">Muscle</tissue>
    </source>
</reference>
<dbReference type="AlphaFoldDB" id="A0A4Z2EFV4"/>
<evidence type="ECO:0000256" key="1">
    <source>
        <dbReference type="SAM" id="MobiDB-lite"/>
    </source>
</evidence>
<evidence type="ECO:0000313" key="3">
    <source>
        <dbReference type="Proteomes" id="UP000314294"/>
    </source>
</evidence>
<dbReference type="PANTHER" id="PTHR12784:SF6">
    <property type="entry name" value="NEURON NAVIGATOR 2"/>
    <property type="match status" value="1"/>
</dbReference>
<sequence length="143" mass="15065">MQPYPSSRPHLPKPGASQHSSASQKNPVTDAEKHSASTVVHQAWSGDEVKRPDGGSNGRAKMESGSKYSRRNPSDVSDESDKGSSGRKTPSVSHTGSWRRGMSTQVGVTSPRTKSTSSAGSTSSSGLKTHSSGNTDVTLYICF</sequence>
<organism evidence="2 3">
    <name type="scientific">Liparis tanakae</name>
    <name type="common">Tanaka's snailfish</name>
    <dbReference type="NCBI Taxonomy" id="230148"/>
    <lineage>
        <taxon>Eukaryota</taxon>
        <taxon>Metazoa</taxon>
        <taxon>Chordata</taxon>
        <taxon>Craniata</taxon>
        <taxon>Vertebrata</taxon>
        <taxon>Euteleostomi</taxon>
        <taxon>Actinopterygii</taxon>
        <taxon>Neopterygii</taxon>
        <taxon>Teleostei</taxon>
        <taxon>Neoteleostei</taxon>
        <taxon>Acanthomorphata</taxon>
        <taxon>Eupercaria</taxon>
        <taxon>Perciformes</taxon>
        <taxon>Cottioidei</taxon>
        <taxon>Cottales</taxon>
        <taxon>Liparidae</taxon>
        <taxon>Liparis</taxon>
    </lineage>
</organism>
<evidence type="ECO:0000313" key="2">
    <source>
        <dbReference type="EMBL" id="TNN27521.1"/>
    </source>
</evidence>
<comment type="caution">
    <text evidence="2">The sequence shown here is derived from an EMBL/GenBank/DDBJ whole genome shotgun (WGS) entry which is preliminary data.</text>
</comment>
<dbReference type="EMBL" id="SRLO01008152">
    <property type="protein sequence ID" value="TNN27521.1"/>
    <property type="molecule type" value="Genomic_DNA"/>
</dbReference>
<keyword evidence="3" id="KW-1185">Reference proteome</keyword>